<feature type="compositionally biased region" description="Polar residues" evidence="1">
    <location>
        <begin position="84"/>
        <end position="97"/>
    </location>
</feature>
<proteinExistence type="predicted"/>
<evidence type="ECO:0000313" key="3">
    <source>
        <dbReference type="Proteomes" id="UP000308037"/>
    </source>
</evidence>
<reference evidence="2 3" key="1">
    <citation type="submission" date="2019-04" db="EMBL/GenBank/DDBJ databases">
        <title>Natronomonas sp. F20-122 a newhaloarchaeon isolated from a saline saltern of Isla Bacuta, Huelva, Spain.</title>
        <authorList>
            <person name="Duran-Viseras A."/>
            <person name="Sanchez-Porro C."/>
            <person name="Ventosa A."/>
        </authorList>
    </citation>
    <scope>NUCLEOTIDE SEQUENCE [LARGE SCALE GENOMIC DNA]</scope>
    <source>
        <strain evidence="2 3">F20-122</strain>
    </source>
</reference>
<protein>
    <submittedName>
        <fullName evidence="2">Uncharacterized protein</fullName>
    </submittedName>
</protein>
<dbReference type="AlphaFoldDB" id="A0A4U5JCQ7"/>
<organism evidence="2 3">
    <name type="scientific">Natronomonas salsuginis</name>
    <dbReference type="NCBI Taxonomy" id="2217661"/>
    <lineage>
        <taxon>Archaea</taxon>
        <taxon>Methanobacteriati</taxon>
        <taxon>Methanobacteriota</taxon>
        <taxon>Stenosarchaea group</taxon>
        <taxon>Halobacteria</taxon>
        <taxon>Halobacteriales</taxon>
        <taxon>Natronomonadaceae</taxon>
        <taxon>Natronomonas</taxon>
    </lineage>
</organism>
<evidence type="ECO:0000313" key="2">
    <source>
        <dbReference type="EMBL" id="TKR26071.1"/>
    </source>
</evidence>
<comment type="caution">
    <text evidence="2">The sequence shown here is derived from an EMBL/GenBank/DDBJ whole genome shotgun (WGS) entry which is preliminary data.</text>
</comment>
<dbReference type="Proteomes" id="UP000308037">
    <property type="component" value="Unassembled WGS sequence"/>
</dbReference>
<keyword evidence="3" id="KW-1185">Reference proteome</keyword>
<evidence type="ECO:0000256" key="1">
    <source>
        <dbReference type="SAM" id="MobiDB-lite"/>
    </source>
</evidence>
<accession>A0A4U5JCQ7</accession>
<gene>
    <name evidence="2" type="ORF">DM868_06140</name>
</gene>
<sequence length="103" mass="11073">MRMLYGRVADLGLRIDDYDIDLRSRETSSGFERVTVVVSLEGDGETGRGEDVTYDGDANVAFANADASLFYPDSPNDVAPSGYNDPNPSRGLPSSQLEAPAEP</sequence>
<name>A0A4U5JCQ7_9EURY</name>
<dbReference type="EMBL" id="QKNX01000002">
    <property type="protein sequence ID" value="TKR26071.1"/>
    <property type="molecule type" value="Genomic_DNA"/>
</dbReference>
<feature type="region of interest" description="Disordered" evidence="1">
    <location>
        <begin position="71"/>
        <end position="103"/>
    </location>
</feature>